<dbReference type="InterPro" id="IPR011711">
    <property type="entry name" value="GntR_C"/>
</dbReference>
<evidence type="ECO:0000313" key="6">
    <source>
        <dbReference type="Proteomes" id="UP000199092"/>
    </source>
</evidence>
<feature type="domain" description="HTH gntR-type" evidence="4">
    <location>
        <begin position="22"/>
        <end position="92"/>
    </location>
</feature>
<dbReference type="SMART" id="SM00345">
    <property type="entry name" value="HTH_GNTR"/>
    <property type="match status" value="1"/>
</dbReference>
<dbReference type="Pfam" id="PF07729">
    <property type="entry name" value="FCD"/>
    <property type="match status" value="1"/>
</dbReference>
<dbReference type="Gene3D" id="1.20.120.530">
    <property type="entry name" value="GntR ligand-binding domain-like"/>
    <property type="match status" value="1"/>
</dbReference>
<evidence type="ECO:0000256" key="2">
    <source>
        <dbReference type="ARBA" id="ARBA00023125"/>
    </source>
</evidence>
<evidence type="ECO:0000259" key="4">
    <source>
        <dbReference type="PROSITE" id="PS50949"/>
    </source>
</evidence>
<dbReference type="Gene3D" id="1.10.10.10">
    <property type="entry name" value="Winged helix-like DNA-binding domain superfamily/Winged helix DNA-binding domain"/>
    <property type="match status" value="1"/>
</dbReference>
<reference evidence="5 6" key="1">
    <citation type="submission" date="2016-10" db="EMBL/GenBank/DDBJ databases">
        <authorList>
            <person name="de Groot N.N."/>
        </authorList>
    </citation>
    <scope>NUCLEOTIDE SEQUENCE [LARGE SCALE GENOMIC DNA]</scope>
    <source>
        <strain evidence="5 6">DSM 21741</strain>
    </source>
</reference>
<dbReference type="AlphaFoldDB" id="A0A1H1YK48"/>
<dbReference type="Pfam" id="PF00392">
    <property type="entry name" value="GntR"/>
    <property type="match status" value="1"/>
</dbReference>
<dbReference type="OrthoDB" id="3172099at2"/>
<dbReference type="PANTHER" id="PTHR43537:SF5">
    <property type="entry name" value="UXU OPERON TRANSCRIPTIONAL REGULATOR"/>
    <property type="match status" value="1"/>
</dbReference>
<dbReference type="PROSITE" id="PS50949">
    <property type="entry name" value="HTH_GNTR"/>
    <property type="match status" value="1"/>
</dbReference>
<dbReference type="PRINTS" id="PR00035">
    <property type="entry name" value="HTHGNTR"/>
</dbReference>
<keyword evidence="6" id="KW-1185">Reference proteome</keyword>
<sequence>MDTDDHRPIADPDPGLVGLTRATMAGSVAERLVTAIAVGTYSPGERLPPERELATRLAVSRDTVRQALQRVAELGLVESRRGRGGGTFVTAVAWHEVAPAEARRTLEVELPRLRELFDYRCLVEGMIARAAAERRTDEDVVQLRATLEEFRATADDMAGARALDRRLHGLVCGAAQNRHLVALSAHLTTAATLGFGAEPYDPDFFVRALHEHEELIGAVVDRDAERAHAVASAHFALTYVTMEHSLRRAVEG</sequence>
<dbReference type="RefSeq" id="WP_091414198.1">
    <property type="nucleotide sequence ID" value="NZ_LT629749.1"/>
</dbReference>
<dbReference type="GO" id="GO:0003700">
    <property type="term" value="F:DNA-binding transcription factor activity"/>
    <property type="evidence" value="ECO:0007669"/>
    <property type="project" value="InterPro"/>
</dbReference>
<dbReference type="SMART" id="SM00895">
    <property type="entry name" value="FCD"/>
    <property type="match status" value="1"/>
</dbReference>
<organism evidence="5 6">
    <name type="scientific">Friedmanniella luteola</name>
    <dbReference type="NCBI Taxonomy" id="546871"/>
    <lineage>
        <taxon>Bacteria</taxon>
        <taxon>Bacillati</taxon>
        <taxon>Actinomycetota</taxon>
        <taxon>Actinomycetes</taxon>
        <taxon>Propionibacteriales</taxon>
        <taxon>Nocardioidaceae</taxon>
        <taxon>Friedmanniella</taxon>
    </lineage>
</organism>
<dbReference type="SUPFAM" id="SSF46785">
    <property type="entry name" value="Winged helix' DNA-binding domain"/>
    <property type="match status" value="1"/>
</dbReference>
<name>A0A1H1YK48_9ACTN</name>
<dbReference type="InterPro" id="IPR008920">
    <property type="entry name" value="TF_FadR/GntR_C"/>
</dbReference>
<dbReference type="EMBL" id="LT629749">
    <property type="protein sequence ID" value="SDT21764.1"/>
    <property type="molecule type" value="Genomic_DNA"/>
</dbReference>
<dbReference type="InterPro" id="IPR000524">
    <property type="entry name" value="Tscrpt_reg_HTH_GntR"/>
</dbReference>
<dbReference type="CDD" id="cd07377">
    <property type="entry name" value="WHTH_GntR"/>
    <property type="match status" value="1"/>
</dbReference>
<evidence type="ECO:0000313" key="5">
    <source>
        <dbReference type="EMBL" id="SDT21764.1"/>
    </source>
</evidence>
<evidence type="ECO:0000256" key="1">
    <source>
        <dbReference type="ARBA" id="ARBA00023015"/>
    </source>
</evidence>
<dbReference type="SUPFAM" id="SSF48008">
    <property type="entry name" value="GntR ligand-binding domain-like"/>
    <property type="match status" value="1"/>
</dbReference>
<evidence type="ECO:0000256" key="3">
    <source>
        <dbReference type="ARBA" id="ARBA00023163"/>
    </source>
</evidence>
<keyword evidence="1" id="KW-0805">Transcription regulation</keyword>
<dbReference type="PANTHER" id="PTHR43537">
    <property type="entry name" value="TRANSCRIPTIONAL REGULATOR, GNTR FAMILY"/>
    <property type="match status" value="1"/>
</dbReference>
<dbReference type="STRING" id="546871.SAMN04488543_3335"/>
<dbReference type="GO" id="GO:0003677">
    <property type="term" value="F:DNA binding"/>
    <property type="evidence" value="ECO:0007669"/>
    <property type="project" value="UniProtKB-KW"/>
</dbReference>
<dbReference type="InterPro" id="IPR036388">
    <property type="entry name" value="WH-like_DNA-bd_sf"/>
</dbReference>
<dbReference type="InterPro" id="IPR036390">
    <property type="entry name" value="WH_DNA-bd_sf"/>
</dbReference>
<gene>
    <name evidence="5" type="ORF">SAMN04488543_3335</name>
</gene>
<keyword evidence="2 5" id="KW-0238">DNA-binding</keyword>
<proteinExistence type="predicted"/>
<dbReference type="Proteomes" id="UP000199092">
    <property type="component" value="Chromosome I"/>
</dbReference>
<keyword evidence="3" id="KW-0804">Transcription</keyword>
<accession>A0A1H1YK48</accession>
<protein>
    <submittedName>
        <fullName evidence="5">DNA-binding transcriptional regulator, FadR family</fullName>
    </submittedName>
</protein>